<name>A0A077R5I4_9BASI</name>
<dbReference type="InterPro" id="IPR010516">
    <property type="entry name" value="SAP18"/>
</dbReference>
<evidence type="ECO:0000256" key="1">
    <source>
        <dbReference type="ARBA" id="ARBA00009143"/>
    </source>
</evidence>
<organism evidence="3">
    <name type="scientific">Melanopsichium pennsylvanicum 4</name>
    <dbReference type="NCBI Taxonomy" id="1398559"/>
    <lineage>
        <taxon>Eukaryota</taxon>
        <taxon>Fungi</taxon>
        <taxon>Dikarya</taxon>
        <taxon>Basidiomycota</taxon>
        <taxon>Ustilaginomycotina</taxon>
        <taxon>Ustilaginomycetes</taxon>
        <taxon>Ustilaginales</taxon>
        <taxon>Ustilaginaceae</taxon>
        <taxon>Melanopsichium</taxon>
    </lineage>
</organism>
<feature type="region of interest" description="Disordered" evidence="2">
    <location>
        <begin position="184"/>
        <end position="206"/>
    </location>
</feature>
<proteinExistence type="inferred from homology"/>
<dbReference type="EMBL" id="HG529533">
    <property type="protein sequence ID" value="CDI52249.1"/>
    <property type="molecule type" value="Genomic_DNA"/>
</dbReference>
<dbReference type="AlphaFoldDB" id="A0A077R5I4"/>
<dbReference type="PANTHER" id="PTHR13082">
    <property type="entry name" value="SAP18"/>
    <property type="match status" value="1"/>
</dbReference>
<dbReference type="Gene3D" id="3.10.20.550">
    <property type="entry name" value="ASAP complex, SAP18 subunit"/>
    <property type="match status" value="1"/>
</dbReference>
<dbReference type="Pfam" id="PF06487">
    <property type="entry name" value="SAP18"/>
    <property type="match status" value="1"/>
</dbReference>
<evidence type="ECO:0000313" key="3">
    <source>
        <dbReference type="EMBL" id="CDI52249.1"/>
    </source>
</evidence>
<dbReference type="PANTHER" id="PTHR13082:SF0">
    <property type="entry name" value="HISTONE DEACETYLASE COMPLEX SUBUNIT SAP18"/>
    <property type="match status" value="1"/>
</dbReference>
<dbReference type="GO" id="GO:0005634">
    <property type="term" value="C:nucleus"/>
    <property type="evidence" value="ECO:0007669"/>
    <property type="project" value="TreeGrafter"/>
</dbReference>
<reference evidence="3" key="1">
    <citation type="journal article" date="2014" name="Genome Biol. Evol.">
        <title>Gene Loss Rather Than Gene Gain Is Associated with a Host Jump from Monocots to Dicots in the Smut Fungus Melanopsichium pennsylvanicum.</title>
        <authorList>
            <person name="Sharma R."/>
            <person name="Mishra B."/>
            <person name="Runge F."/>
            <person name="Thines M."/>
        </authorList>
    </citation>
    <scope>NUCLEOTIDE SEQUENCE</scope>
    <source>
        <strain evidence="3">4</strain>
    </source>
</reference>
<sequence length="206" mass="23120">MASRPPSPGDDATPFLLRVFVKPAPFRSLDDFHFDSRTIRDEFKLYVWKTNTLREVAQLLYDADPDISTPLAPHAFRHIYWNHRLRDFEATPLGVGVTRVPFDSVSALLSDLDQDDKHEMDVDTADDRHVDPSNGPSTSKLLGYDMLTDEIDEKAAAITLAEIDLADGDFLDCVVKPDPSLVLASKSSRPLGRDRPSADRFGHSRR</sequence>
<comment type="similarity">
    <text evidence="1">Belongs to the SAP18 family.</text>
</comment>
<feature type="compositionally biased region" description="Basic and acidic residues" evidence="2">
    <location>
        <begin position="191"/>
        <end position="206"/>
    </location>
</feature>
<dbReference type="InterPro" id="IPR042534">
    <property type="entry name" value="SAP18_sf"/>
</dbReference>
<protein>
    <submittedName>
        <fullName evidence="3">Uncharacterized protein</fullName>
    </submittedName>
</protein>
<evidence type="ECO:0000256" key="2">
    <source>
        <dbReference type="SAM" id="MobiDB-lite"/>
    </source>
</evidence>
<accession>A0A077R5I4</accession>